<dbReference type="Pfam" id="PF14215">
    <property type="entry name" value="bHLH-MYC_N"/>
    <property type="match status" value="1"/>
</dbReference>
<comment type="similarity">
    <text evidence="1">Belongs to the bHLH protein family.</text>
</comment>
<dbReference type="SUPFAM" id="SSF47459">
    <property type="entry name" value="HLH, helix-loop-helix DNA-binding domain"/>
    <property type="match status" value="1"/>
</dbReference>
<evidence type="ECO:0000256" key="3">
    <source>
        <dbReference type="ARBA" id="ARBA00023163"/>
    </source>
</evidence>
<dbReference type="EMBL" id="NCVQ01000008">
    <property type="protein sequence ID" value="PWZ14498.1"/>
    <property type="molecule type" value="Genomic_DNA"/>
</dbReference>
<gene>
    <name evidence="6" type="ORF">Zm00014a_029502</name>
</gene>
<dbReference type="GO" id="GO:0003700">
    <property type="term" value="F:DNA-binding transcription factor activity"/>
    <property type="evidence" value="ECO:0007669"/>
    <property type="project" value="InterPro"/>
</dbReference>
<sequence>MHEILAGMSTHIIQLLQGLCSDGLWRYGVFWSFKSETNGWILTWGDGYVNKMIEDRQMGDLSASPTVRKNQTIPSSWCKKSYPFCPIEAALMRMPSHLYPLGEGIIGKVALTGQHCWISANELCSTAMHKYQEDWQLQFAAGIKTVLLVPVVPHGVLQLGSLDTVFESAVLVALIKDMFHKLCDASVSHASLSTGSAYSNNLSLPTATLSINHPDVNLIYSSAQIVNADHHSLTHPFSTSEIPILEDITIGSYRTIPTGWPNGLLGDNCTIGHEYFEGFSLTDMAHWNQENTHGSTIVVNDGAMLSNTSIHSEFHGDLMVMSREEHELFTWRCRLKQQEPTSPALPQLNDNSADLYVQLETNNYAELLLDTIIYQTGHTSNIESAPSAESPISCKTQVKKDHSLRVDESPISDIPGRQDLSPISMNEGFISCAMTDGHVEINKTIPEECLVENTHKINSAEIKRRCRKVELQRPRPRDRQLIQDRMKGLRELIPNASKCSIDALLDKTIAYMLFLQSVSEKAEKIQNTLEDKESHDETKKLLERCPLRVEELNQPGHLLIELHDSRSFRDSLFACFILIQMLCEDYEVFLEMAHVLKGLKVSILKGVLEYRSDKFCARFVIEGSDGFNQMQILCPLMHLLRRR</sequence>
<dbReference type="ExpressionAtlas" id="A0A3L6E0U4">
    <property type="expression patterns" value="baseline and differential"/>
</dbReference>
<evidence type="ECO:0000259" key="4">
    <source>
        <dbReference type="PROSITE" id="PS50888"/>
    </source>
</evidence>
<keyword evidence="3" id="KW-0804">Transcription</keyword>
<dbReference type="InterPro" id="IPR036638">
    <property type="entry name" value="HLH_DNA-bd_sf"/>
</dbReference>
<reference evidence="6 7" key="1">
    <citation type="journal article" date="2018" name="Nat. Genet.">
        <title>Extensive intraspecific gene order and gene structural variations between Mo17 and other maize genomes.</title>
        <authorList>
            <person name="Sun S."/>
            <person name="Zhou Y."/>
            <person name="Chen J."/>
            <person name="Shi J."/>
            <person name="Zhao H."/>
            <person name="Zhao H."/>
            <person name="Song W."/>
            <person name="Zhang M."/>
            <person name="Cui Y."/>
            <person name="Dong X."/>
            <person name="Liu H."/>
            <person name="Ma X."/>
            <person name="Jiao Y."/>
            <person name="Wang B."/>
            <person name="Wei X."/>
            <person name="Stein J.C."/>
            <person name="Glaubitz J.C."/>
            <person name="Lu F."/>
            <person name="Yu G."/>
            <person name="Liang C."/>
            <person name="Fengler K."/>
            <person name="Li B."/>
            <person name="Rafalski A."/>
            <person name="Schnable P.S."/>
            <person name="Ware D.H."/>
            <person name="Buckler E.S."/>
            <person name="Lai J."/>
        </authorList>
    </citation>
    <scope>NUCLEOTIDE SEQUENCE [LARGE SCALE GENOMIC DNA]</scope>
    <source>
        <strain evidence="7">cv. Missouri 17</strain>
        <tissue evidence="6">Seedling</tissue>
    </source>
</reference>
<dbReference type="PANTHER" id="PTHR46196">
    <property type="entry name" value="TRANSCRIPTION FACTOR BHLH155-LIKE ISOFORM X1-RELATED"/>
    <property type="match status" value="1"/>
</dbReference>
<keyword evidence="2" id="KW-0805">Transcription regulation</keyword>
<dbReference type="EMBL" id="NCVQ01000008">
    <property type="protein sequence ID" value="PWZ14502.1"/>
    <property type="molecule type" value="Genomic_DNA"/>
</dbReference>
<dbReference type="Proteomes" id="UP000251960">
    <property type="component" value="Chromosome 7"/>
</dbReference>
<dbReference type="InterPro" id="IPR043561">
    <property type="entry name" value="LHW-like"/>
</dbReference>
<evidence type="ECO:0000313" key="5">
    <source>
        <dbReference type="EMBL" id="PWZ14502.1"/>
    </source>
</evidence>
<proteinExistence type="inferred from homology"/>
<dbReference type="InterPro" id="IPR011598">
    <property type="entry name" value="bHLH_dom"/>
</dbReference>
<dbReference type="EMBL" id="NCVQ01000008">
    <property type="protein sequence ID" value="PWZ14504.1"/>
    <property type="molecule type" value="Genomic_DNA"/>
</dbReference>
<name>A0A3L6E0U4_MAIZE</name>
<dbReference type="EMBL" id="NCVQ01000008">
    <property type="protein sequence ID" value="PWZ14499.1"/>
    <property type="molecule type" value="Genomic_DNA"/>
</dbReference>
<feature type="domain" description="BHLH" evidence="4">
    <location>
        <begin position="466"/>
        <end position="515"/>
    </location>
</feature>
<dbReference type="EMBL" id="NCVQ01000008">
    <property type="protein sequence ID" value="PWZ14501.1"/>
    <property type="molecule type" value="Genomic_DNA"/>
</dbReference>
<dbReference type="PANTHER" id="PTHR46196:SF3">
    <property type="entry name" value="TRANSCRIPTION FACTOR LHW-LIKE ISOFORM X1"/>
    <property type="match status" value="1"/>
</dbReference>
<evidence type="ECO:0000256" key="2">
    <source>
        <dbReference type="ARBA" id="ARBA00023015"/>
    </source>
</evidence>
<dbReference type="EMBL" id="NCVQ01000008">
    <property type="protein sequence ID" value="PWZ14500.1"/>
    <property type="molecule type" value="Genomic_DNA"/>
</dbReference>
<organism evidence="6">
    <name type="scientific">Zea mays</name>
    <name type="common">Maize</name>
    <dbReference type="NCBI Taxonomy" id="4577"/>
    <lineage>
        <taxon>Eukaryota</taxon>
        <taxon>Viridiplantae</taxon>
        <taxon>Streptophyta</taxon>
        <taxon>Embryophyta</taxon>
        <taxon>Tracheophyta</taxon>
        <taxon>Spermatophyta</taxon>
        <taxon>Magnoliopsida</taxon>
        <taxon>Liliopsida</taxon>
        <taxon>Poales</taxon>
        <taxon>Poaceae</taxon>
        <taxon>PACMAD clade</taxon>
        <taxon>Panicoideae</taxon>
        <taxon>Andropogonodae</taxon>
        <taxon>Andropogoneae</taxon>
        <taxon>Tripsacinae</taxon>
        <taxon>Zea</taxon>
    </lineage>
</organism>
<dbReference type="Pfam" id="PF23176">
    <property type="entry name" value="bHLH_LHW"/>
    <property type="match status" value="1"/>
</dbReference>
<evidence type="ECO:0000313" key="7">
    <source>
        <dbReference type="Proteomes" id="UP000251960"/>
    </source>
</evidence>
<dbReference type="AlphaFoldDB" id="A0A3L6E0U4"/>
<evidence type="ECO:0000313" key="6">
    <source>
        <dbReference type="EMBL" id="PWZ14504.1"/>
    </source>
</evidence>
<comment type="caution">
    <text evidence="6">The sequence shown here is derived from an EMBL/GenBank/DDBJ whole genome shotgun (WGS) entry which is preliminary data.</text>
</comment>
<accession>A0A3L6E0U4</accession>
<evidence type="ECO:0000256" key="1">
    <source>
        <dbReference type="ARBA" id="ARBA00005510"/>
    </source>
</evidence>
<accession>A0A3L6E3M7</accession>
<dbReference type="GO" id="GO:0046983">
    <property type="term" value="F:protein dimerization activity"/>
    <property type="evidence" value="ECO:0007669"/>
    <property type="project" value="InterPro"/>
</dbReference>
<protein>
    <submittedName>
        <fullName evidence="5">Transcription factor LHW</fullName>
    </submittedName>
</protein>
<accession>A0A3L6E0R8</accession>
<dbReference type="EMBL" id="NCVQ01000008">
    <property type="protein sequence ID" value="PWZ14503.1"/>
    <property type="molecule type" value="Genomic_DNA"/>
</dbReference>
<dbReference type="InterPro" id="IPR025610">
    <property type="entry name" value="MYC/MYB_N"/>
</dbReference>
<dbReference type="PROSITE" id="PS50888">
    <property type="entry name" value="BHLH"/>
    <property type="match status" value="1"/>
</dbReference>